<keyword evidence="11" id="KW-1185">Reference proteome</keyword>
<organism evidence="10 11">
    <name type="scientific">Agathobaculum hominis</name>
    <dbReference type="NCBI Taxonomy" id="2763014"/>
    <lineage>
        <taxon>Bacteria</taxon>
        <taxon>Bacillati</taxon>
        <taxon>Bacillota</taxon>
        <taxon>Clostridia</taxon>
        <taxon>Eubacteriales</taxon>
        <taxon>Butyricicoccaceae</taxon>
        <taxon>Agathobaculum</taxon>
    </lineage>
</organism>
<comment type="function">
    <text evidence="8">Ferredoxins are iron-sulfur proteins that transfer electrons in a wide variety of metabolic reactions.</text>
</comment>
<keyword evidence="4 8" id="KW-0479">Metal-binding</keyword>
<dbReference type="EMBL" id="JACOPK010000010">
    <property type="protein sequence ID" value="MBC5696409.1"/>
    <property type="molecule type" value="Genomic_DNA"/>
</dbReference>
<comment type="caution">
    <text evidence="10">The sequence shown here is derived from an EMBL/GenBank/DDBJ whole genome shotgun (WGS) entry which is preliminary data.</text>
</comment>
<evidence type="ECO:0000256" key="2">
    <source>
        <dbReference type="ARBA" id="ARBA00022448"/>
    </source>
</evidence>
<proteinExistence type="predicted"/>
<dbReference type="PRINTS" id="PR00352">
    <property type="entry name" value="3FE4SFRDOXIN"/>
</dbReference>
<keyword evidence="5 8" id="KW-0249">Electron transport</keyword>
<dbReference type="InterPro" id="IPR017896">
    <property type="entry name" value="4Fe4S_Fe-S-bd"/>
</dbReference>
<name>A0ABR7GQ18_9FIRM</name>
<accession>A0ABR7GQ18</accession>
<dbReference type="PANTHER" id="PTHR39163:SF1">
    <property type="entry name" value="FERREDOXIN"/>
    <property type="match status" value="1"/>
</dbReference>
<dbReference type="Gene3D" id="3.30.70.20">
    <property type="match status" value="1"/>
</dbReference>
<sequence>MNACVNDDACIGCGLCTNIAPAVFELNDVGKAYALDTAEENRSAVQEAIDACPTAAISWTD</sequence>
<gene>
    <name evidence="10" type="ORF">H8S02_10710</name>
</gene>
<keyword evidence="2 8" id="KW-0813">Transport</keyword>
<dbReference type="Pfam" id="PF13370">
    <property type="entry name" value="Fer4_13"/>
    <property type="match status" value="1"/>
</dbReference>
<reference evidence="10 11" key="1">
    <citation type="submission" date="2020-08" db="EMBL/GenBank/DDBJ databases">
        <title>Genome public.</title>
        <authorList>
            <person name="Liu C."/>
            <person name="Sun Q."/>
        </authorList>
    </citation>
    <scope>NUCLEOTIDE SEQUENCE [LARGE SCALE GENOMIC DNA]</scope>
    <source>
        <strain evidence="10 11">M2</strain>
    </source>
</reference>
<keyword evidence="6 8" id="KW-0408">Iron</keyword>
<comment type="cofactor">
    <cofactor evidence="1">
        <name>[4Fe-4S] cluster</name>
        <dbReference type="ChEBI" id="CHEBI:49883"/>
    </cofactor>
</comment>
<feature type="domain" description="4Fe-4S ferredoxin-type" evidence="9">
    <location>
        <begin position="1"/>
        <end position="29"/>
    </location>
</feature>
<dbReference type="InterPro" id="IPR052395">
    <property type="entry name" value="ET_Ferredoxin"/>
</dbReference>
<evidence type="ECO:0000256" key="3">
    <source>
        <dbReference type="ARBA" id="ARBA00022485"/>
    </source>
</evidence>
<evidence type="ECO:0000313" key="11">
    <source>
        <dbReference type="Proteomes" id="UP000641741"/>
    </source>
</evidence>
<dbReference type="RefSeq" id="WP_118686723.1">
    <property type="nucleotide sequence ID" value="NZ_JACOPK010000010.1"/>
</dbReference>
<evidence type="ECO:0000256" key="5">
    <source>
        <dbReference type="ARBA" id="ARBA00022982"/>
    </source>
</evidence>
<evidence type="ECO:0000256" key="8">
    <source>
        <dbReference type="RuleBase" id="RU368020"/>
    </source>
</evidence>
<evidence type="ECO:0000256" key="7">
    <source>
        <dbReference type="ARBA" id="ARBA00023014"/>
    </source>
</evidence>
<evidence type="ECO:0000259" key="9">
    <source>
        <dbReference type="PROSITE" id="PS51379"/>
    </source>
</evidence>
<keyword evidence="7 8" id="KW-0411">Iron-sulfur</keyword>
<keyword evidence="3" id="KW-0004">4Fe-4S</keyword>
<evidence type="ECO:0000256" key="4">
    <source>
        <dbReference type="ARBA" id="ARBA00022723"/>
    </source>
</evidence>
<dbReference type="PANTHER" id="PTHR39163">
    <property type="entry name" value="FERREDOXIN"/>
    <property type="match status" value="1"/>
</dbReference>
<evidence type="ECO:0000256" key="1">
    <source>
        <dbReference type="ARBA" id="ARBA00001966"/>
    </source>
</evidence>
<dbReference type="SUPFAM" id="SSF54862">
    <property type="entry name" value="4Fe-4S ferredoxins"/>
    <property type="match status" value="1"/>
</dbReference>
<evidence type="ECO:0000313" key="10">
    <source>
        <dbReference type="EMBL" id="MBC5696409.1"/>
    </source>
</evidence>
<protein>
    <recommendedName>
        <fullName evidence="8">Ferredoxin</fullName>
    </recommendedName>
</protein>
<dbReference type="PROSITE" id="PS51379">
    <property type="entry name" value="4FE4S_FER_2"/>
    <property type="match status" value="1"/>
</dbReference>
<evidence type="ECO:0000256" key="6">
    <source>
        <dbReference type="ARBA" id="ARBA00023004"/>
    </source>
</evidence>
<dbReference type="Proteomes" id="UP000641741">
    <property type="component" value="Unassembled WGS sequence"/>
</dbReference>
<dbReference type="InterPro" id="IPR001080">
    <property type="entry name" value="3Fe4S_ferredoxin"/>
</dbReference>